<organism evidence="2 3">
    <name type="scientific">Luminiphilus syltensis NOR5-1B</name>
    <dbReference type="NCBI Taxonomy" id="565045"/>
    <lineage>
        <taxon>Bacteria</taxon>
        <taxon>Pseudomonadati</taxon>
        <taxon>Pseudomonadota</taxon>
        <taxon>Gammaproteobacteria</taxon>
        <taxon>Cellvibrionales</taxon>
        <taxon>Halieaceae</taxon>
        <taxon>Luminiphilus</taxon>
    </lineage>
</organism>
<dbReference type="STRING" id="565045.NOR51B_1026"/>
<name>B8KRB5_9GAMM</name>
<dbReference type="AlphaFoldDB" id="B8KRB5"/>
<accession>B8KRB5</accession>
<evidence type="ECO:0000313" key="2">
    <source>
        <dbReference type="EMBL" id="EED35083.1"/>
    </source>
</evidence>
<dbReference type="HOGENOM" id="CLU_018395_5_1_6"/>
<dbReference type="eggNOG" id="COG0012">
    <property type="taxonomic scope" value="Bacteria"/>
</dbReference>
<sequence>MVGYEDFIDGNGEQGAKEAGRWRLEGKDYIVNDGDVVHFRFNV</sequence>
<keyword evidence="3" id="KW-1185">Reference proteome</keyword>
<dbReference type="InterPro" id="IPR012676">
    <property type="entry name" value="TGS-like"/>
</dbReference>
<proteinExistence type="predicted"/>
<feature type="domain" description="YchF C-terminal" evidence="1">
    <location>
        <begin position="2"/>
        <end position="42"/>
    </location>
</feature>
<dbReference type="Proteomes" id="UP000004699">
    <property type="component" value="Unassembled WGS sequence"/>
</dbReference>
<dbReference type="InterPro" id="IPR012675">
    <property type="entry name" value="Beta-grasp_dom_sf"/>
</dbReference>
<protein>
    <submittedName>
        <fullName evidence="2">GTP-binding protein</fullName>
    </submittedName>
</protein>
<evidence type="ECO:0000313" key="3">
    <source>
        <dbReference type="Proteomes" id="UP000004699"/>
    </source>
</evidence>
<dbReference type="Gene3D" id="3.10.20.30">
    <property type="match status" value="1"/>
</dbReference>
<gene>
    <name evidence="2" type="ORF">NOR51B_1026</name>
</gene>
<dbReference type="SUPFAM" id="SSF81271">
    <property type="entry name" value="TGS-like"/>
    <property type="match status" value="1"/>
</dbReference>
<dbReference type="EMBL" id="DS999411">
    <property type="protein sequence ID" value="EED35083.1"/>
    <property type="molecule type" value="Genomic_DNA"/>
</dbReference>
<dbReference type="InterPro" id="IPR013029">
    <property type="entry name" value="YchF_C"/>
</dbReference>
<dbReference type="Pfam" id="PF06071">
    <property type="entry name" value="YchF-GTPase_C"/>
    <property type="match status" value="1"/>
</dbReference>
<reference evidence="3" key="1">
    <citation type="journal article" date="2013" name="BMC Microbiol.">
        <title>Taxonomy and evolution of bacteriochlorophyll a-containing members of the OM60/NOR5 clade of marine gammaproteobacteria: description of Luminiphilus syltensis gen. nov., sp. nov., reclassification of Haliea rubra as Pseudohaliea rubra gen. nov., comb. nov., and emendation of Chromatocurvus halotolerans.</title>
        <authorList>
            <person name="Spring S."/>
            <person name="Riedel T."/>
            <person name="Sproer C."/>
            <person name="Yan S."/>
            <person name="Harder J."/>
            <person name="Fuchs B.M."/>
        </authorList>
    </citation>
    <scope>NUCLEOTIDE SEQUENCE [LARGE SCALE GENOMIC DNA]</scope>
    <source>
        <strain evidence="3">NOR51-B</strain>
    </source>
</reference>
<evidence type="ECO:0000259" key="1">
    <source>
        <dbReference type="Pfam" id="PF06071"/>
    </source>
</evidence>